<gene>
    <name evidence="1" type="ORF">V6W80_17100</name>
</gene>
<evidence type="ECO:0008006" key="3">
    <source>
        <dbReference type="Google" id="ProtNLM"/>
    </source>
</evidence>
<protein>
    <recommendedName>
        <fullName evidence="3">DUF306 domain-containing protein</fullName>
    </recommendedName>
</protein>
<evidence type="ECO:0000313" key="1">
    <source>
        <dbReference type="EMBL" id="WWM65425.1"/>
    </source>
</evidence>
<dbReference type="EMBL" id="CP145723">
    <property type="protein sequence ID" value="WWM65425.1"/>
    <property type="molecule type" value="Genomic_DNA"/>
</dbReference>
<evidence type="ECO:0000313" key="2">
    <source>
        <dbReference type="Proteomes" id="UP001372714"/>
    </source>
</evidence>
<accession>A0ABZ2FL71</accession>
<dbReference type="Proteomes" id="UP001372714">
    <property type="component" value="Chromosome"/>
</dbReference>
<name>A0ABZ2FL71_9PSED</name>
<sequence length="190" mass="20436">MKALLIIPMLFLAGCAGNSYKPVPAYTPPVAPVAGPKALPDYPGWQRVGDWYFRKLSDDMDASTHVRIFTAMQYKPRAGYMAPLNANNLVFGIEVFDGKIAALAPSSDLGRAAWPGCDFDGSMISVDGAKPIQLDTKMHPGICNSLDIDGQALSAMLSGNEAVVRLNSKDGKISLKGFSEVWRKVQASSK</sequence>
<proteinExistence type="predicted"/>
<dbReference type="PROSITE" id="PS51257">
    <property type="entry name" value="PROKAR_LIPOPROTEIN"/>
    <property type="match status" value="1"/>
</dbReference>
<dbReference type="RefSeq" id="WP_338544895.1">
    <property type="nucleotide sequence ID" value="NZ_CP145723.1"/>
</dbReference>
<keyword evidence="2" id="KW-1185">Reference proteome</keyword>
<organism evidence="1 2">
    <name type="scientific">Pseudomonas benzopyrenica</name>
    <dbReference type="NCBI Taxonomy" id="2993566"/>
    <lineage>
        <taxon>Bacteria</taxon>
        <taxon>Pseudomonadati</taxon>
        <taxon>Pseudomonadota</taxon>
        <taxon>Gammaproteobacteria</taxon>
        <taxon>Pseudomonadales</taxon>
        <taxon>Pseudomonadaceae</taxon>
        <taxon>Pseudomonas</taxon>
    </lineage>
</organism>
<reference evidence="1 2" key="1">
    <citation type="submission" date="2024-02" db="EMBL/GenBank/DDBJ databases">
        <title>The whole genome sequence of Pseudomonas benzopyrenica MLY92.</title>
        <authorList>
            <person name="Liu Y."/>
        </authorList>
    </citation>
    <scope>NUCLEOTIDE SEQUENCE [LARGE SCALE GENOMIC DNA]</scope>
    <source>
        <strain evidence="1 2">MLY92</strain>
    </source>
</reference>